<evidence type="ECO:0000313" key="4">
    <source>
        <dbReference type="Proteomes" id="UP000076878"/>
    </source>
</evidence>
<accession>A0A143YZM8</accession>
<evidence type="ECO:0000313" key="2">
    <source>
        <dbReference type="EMBL" id="CZR01076.1"/>
    </source>
</evidence>
<keyword evidence="2" id="KW-0808">Transferase</keyword>
<dbReference type="OrthoDB" id="9127144at2"/>
<dbReference type="InterPro" id="IPR016181">
    <property type="entry name" value="Acyl_CoA_acyltransferase"/>
</dbReference>
<reference evidence="3 5" key="2">
    <citation type="submission" date="2016-10" db="EMBL/GenBank/DDBJ databases">
        <authorList>
            <person name="Varghese N."/>
            <person name="Submissions S."/>
        </authorList>
    </citation>
    <scope>NUCLEOTIDE SEQUENCE [LARGE SCALE GENOMIC DNA]</scope>
    <source>
        <strain evidence="3 5">DSM 22150</strain>
    </source>
</reference>
<dbReference type="Proteomes" id="UP000199280">
    <property type="component" value="Unassembled WGS sequence"/>
</dbReference>
<name>A0A143YZM8_9LACT</name>
<dbReference type="RefSeq" id="WP_068623177.1">
    <property type="nucleotide sequence ID" value="NZ_FJNB01000012.1"/>
</dbReference>
<keyword evidence="2" id="KW-0012">Acyltransferase</keyword>
<reference evidence="2 4" key="1">
    <citation type="submission" date="2016-02" db="EMBL/GenBank/DDBJ databases">
        <authorList>
            <person name="Wen L."/>
            <person name="He K."/>
            <person name="Yang H."/>
        </authorList>
    </citation>
    <scope>NUCLEOTIDE SEQUENCE [LARGE SCALE GENOMIC DNA]</scope>
    <source>
        <strain evidence="2">Trichococcus_R210</strain>
    </source>
</reference>
<dbReference type="GO" id="GO:0016747">
    <property type="term" value="F:acyltransferase activity, transferring groups other than amino-acyl groups"/>
    <property type="evidence" value="ECO:0007669"/>
    <property type="project" value="InterPro"/>
</dbReference>
<organism evidence="2 4">
    <name type="scientific">Trichococcus ilyis</name>
    <dbReference type="NCBI Taxonomy" id="640938"/>
    <lineage>
        <taxon>Bacteria</taxon>
        <taxon>Bacillati</taxon>
        <taxon>Bacillota</taxon>
        <taxon>Bacilli</taxon>
        <taxon>Lactobacillales</taxon>
        <taxon>Carnobacteriaceae</taxon>
        <taxon>Trichococcus</taxon>
    </lineage>
</organism>
<evidence type="ECO:0000259" key="1">
    <source>
        <dbReference type="PROSITE" id="PS51186"/>
    </source>
</evidence>
<dbReference type="SUPFAM" id="SSF55729">
    <property type="entry name" value="Acyl-CoA N-acyltransferases (Nat)"/>
    <property type="match status" value="1"/>
</dbReference>
<sequence>MISIQNLSKENIEAALALSVDDWQRKYVRTNAEMIASAYVQPQELFPIALYAEEEMVGLAFVKKEKKAAIMTLEQVMIGQPFQSKGFGSESIREVVKWIETQFDCSLLQAFTQIGNQWGRAALENAGFMKRGTDLEKREIEMINIMK</sequence>
<dbReference type="PROSITE" id="PS51186">
    <property type="entry name" value="GNAT"/>
    <property type="match status" value="1"/>
</dbReference>
<feature type="domain" description="N-acetyltransferase" evidence="1">
    <location>
        <begin position="2"/>
        <end position="147"/>
    </location>
</feature>
<dbReference type="EMBL" id="FNYT01000012">
    <property type="protein sequence ID" value="SEJ35916.1"/>
    <property type="molecule type" value="Genomic_DNA"/>
</dbReference>
<proteinExistence type="predicted"/>
<keyword evidence="5" id="KW-1185">Reference proteome</keyword>
<protein>
    <submittedName>
        <fullName evidence="3">Acetyltransferase (GNAT) domain-containing protein</fullName>
    </submittedName>
    <submittedName>
        <fullName evidence="2">Acyl-coa n-acyltransferase</fullName>
    </submittedName>
</protein>
<dbReference type="EMBL" id="FJNB01000012">
    <property type="protein sequence ID" value="CZR01076.1"/>
    <property type="molecule type" value="Genomic_DNA"/>
</dbReference>
<gene>
    <name evidence="3" type="ORF">SAMN05216375_1125</name>
    <name evidence="2" type="ORF">TR210_1799</name>
</gene>
<dbReference type="InterPro" id="IPR000182">
    <property type="entry name" value="GNAT_dom"/>
</dbReference>
<evidence type="ECO:0000313" key="5">
    <source>
        <dbReference type="Proteomes" id="UP000199280"/>
    </source>
</evidence>
<dbReference type="STRING" id="640938.TR210_1799"/>
<dbReference type="Pfam" id="PF00583">
    <property type="entry name" value="Acetyltransf_1"/>
    <property type="match status" value="1"/>
</dbReference>
<dbReference type="AlphaFoldDB" id="A0A143YZM8"/>
<dbReference type="Proteomes" id="UP000076878">
    <property type="component" value="Unassembled WGS sequence"/>
</dbReference>
<dbReference type="Gene3D" id="3.40.630.30">
    <property type="match status" value="1"/>
</dbReference>
<evidence type="ECO:0000313" key="3">
    <source>
        <dbReference type="EMBL" id="SEJ35916.1"/>
    </source>
</evidence>